<protein>
    <submittedName>
        <fullName evidence="1">Uncharacterized protein</fullName>
    </submittedName>
</protein>
<dbReference type="PANTHER" id="PTHR33835">
    <property type="entry name" value="YALI0C07656P"/>
    <property type="match status" value="1"/>
</dbReference>
<gene>
    <name evidence="1" type="ORF">THAOC_02561</name>
</gene>
<sequence>MQLLEHARYIRCALVWVMAGRNNRQRRPSFGPIIHLSVKTPLGSTGGALYGVPLVPKPGKRTWSTRGLDRVPGWLRRMYLTALFLLANIGISSIEAWSTSERLQRRDQSTVLSSLIPEYDSQEGVDSHGGTSTRRGVILQLGGTSLALSRVCAANCLESDGNNAPLSLLSSYKPSEFKTLPSAGRIVSPPAFLPPINERATYRYAMGRNAWALEQLLAFQNVTATIRTNVVKLDGGGLWVHNPLYPTGEYCALLDELGTVTDVALGSNALEHKAAMRSFMRRYPGAQVWVSPGQYGPFGSCGDVTFDMTQEEVENTVRMASKTLGYKIAGIIPRRGSSSTSDAVAQKYMLPRWAGEAGEFDFFCSVRRSSGKCGPRQRDSVCAQPIFSTYFDDPTIDDPTFWPRTVLQAVFLPLRQLPSGIPDHPIFPGYKALEGRVVRAPILRAFADARAPDAVRDWVSSIVQTGGFDRILTAHFASPINVGPKEFELAFAHLYDKSTADDLFQSLPIYCQDWSTLNSLNSFIDDNALGAKTIFDYRRGCKAE</sequence>
<comment type="caution">
    <text evidence="1">The sequence shown here is derived from an EMBL/GenBank/DDBJ whole genome shotgun (WGS) entry which is preliminary data.</text>
</comment>
<evidence type="ECO:0000313" key="1">
    <source>
        <dbReference type="EMBL" id="EJK75707.1"/>
    </source>
</evidence>
<dbReference type="Proteomes" id="UP000266841">
    <property type="component" value="Unassembled WGS sequence"/>
</dbReference>
<keyword evidence="2" id="KW-1185">Reference proteome</keyword>
<dbReference type="eggNOG" id="ENOG502SHQZ">
    <property type="taxonomic scope" value="Eukaryota"/>
</dbReference>
<proteinExistence type="predicted"/>
<dbReference type="PANTHER" id="PTHR33835:SF2">
    <property type="entry name" value="LYSINE-TRNA LIGASE"/>
    <property type="match status" value="1"/>
</dbReference>
<name>K0TQA5_THAOC</name>
<reference evidence="1 2" key="1">
    <citation type="journal article" date="2012" name="Genome Biol.">
        <title>Genome and low-iron response of an oceanic diatom adapted to chronic iron limitation.</title>
        <authorList>
            <person name="Lommer M."/>
            <person name="Specht M."/>
            <person name="Roy A.S."/>
            <person name="Kraemer L."/>
            <person name="Andreson R."/>
            <person name="Gutowska M.A."/>
            <person name="Wolf J."/>
            <person name="Bergner S.V."/>
            <person name="Schilhabel M.B."/>
            <person name="Klostermeier U.C."/>
            <person name="Beiko R.G."/>
            <person name="Rosenstiel P."/>
            <person name="Hippler M."/>
            <person name="Laroche J."/>
        </authorList>
    </citation>
    <scope>NUCLEOTIDE SEQUENCE [LARGE SCALE GENOMIC DNA]</scope>
    <source>
        <strain evidence="1 2">CCMP1005</strain>
    </source>
</reference>
<dbReference type="AlphaFoldDB" id="K0TQA5"/>
<dbReference type="OrthoDB" id="421671at2759"/>
<evidence type="ECO:0000313" key="2">
    <source>
        <dbReference type="Proteomes" id="UP000266841"/>
    </source>
</evidence>
<accession>K0TQA5</accession>
<dbReference type="EMBL" id="AGNL01002769">
    <property type="protein sequence ID" value="EJK75707.1"/>
    <property type="molecule type" value="Genomic_DNA"/>
</dbReference>
<dbReference type="InterPro" id="IPR025638">
    <property type="entry name" value="DUF4336"/>
</dbReference>
<organism evidence="1 2">
    <name type="scientific">Thalassiosira oceanica</name>
    <name type="common">Marine diatom</name>
    <dbReference type="NCBI Taxonomy" id="159749"/>
    <lineage>
        <taxon>Eukaryota</taxon>
        <taxon>Sar</taxon>
        <taxon>Stramenopiles</taxon>
        <taxon>Ochrophyta</taxon>
        <taxon>Bacillariophyta</taxon>
        <taxon>Coscinodiscophyceae</taxon>
        <taxon>Thalassiosirophycidae</taxon>
        <taxon>Thalassiosirales</taxon>
        <taxon>Thalassiosiraceae</taxon>
        <taxon>Thalassiosira</taxon>
    </lineage>
</organism>
<dbReference type="Pfam" id="PF14234">
    <property type="entry name" value="DUF4336"/>
    <property type="match status" value="2"/>
</dbReference>